<dbReference type="GO" id="GO:0034472">
    <property type="term" value="P:snRNA 3'-end processing"/>
    <property type="evidence" value="ECO:0007669"/>
    <property type="project" value="TreeGrafter"/>
</dbReference>
<dbReference type="InterPro" id="IPR006941">
    <property type="entry name" value="RNase_CAF1"/>
</dbReference>
<evidence type="ECO:0000256" key="5">
    <source>
        <dbReference type="ARBA" id="ARBA00022723"/>
    </source>
</evidence>
<evidence type="ECO:0000256" key="4">
    <source>
        <dbReference type="ARBA" id="ARBA00022553"/>
    </source>
</evidence>
<comment type="caution">
    <text evidence="16">The sequence shown here is derived from an EMBL/GenBank/DDBJ whole genome shotgun (WGS) entry which is preliminary data.</text>
</comment>
<dbReference type="Pfam" id="PF04857">
    <property type="entry name" value="CAF1"/>
    <property type="match status" value="2"/>
</dbReference>
<dbReference type="GO" id="GO:0000175">
    <property type="term" value="F:3'-5'-RNA exonuclease activity"/>
    <property type="evidence" value="ECO:0007669"/>
    <property type="project" value="TreeGrafter"/>
</dbReference>
<dbReference type="InterPro" id="IPR012337">
    <property type="entry name" value="RNaseH-like_sf"/>
</dbReference>
<evidence type="ECO:0000256" key="6">
    <source>
        <dbReference type="ARBA" id="ARBA00022771"/>
    </source>
</evidence>
<dbReference type="PANTHER" id="PTHR15092:SF37">
    <property type="entry name" value="TARGET OF EGR1 PROTEIN 1"/>
    <property type="match status" value="1"/>
</dbReference>
<dbReference type="GO" id="GO:0008270">
    <property type="term" value="F:zinc ion binding"/>
    <property type="evidence" value="ECO:0007669"/>
    <property type="project" value="UniProtKB-KW"/>
</dbReference>
<feature type="compositionally biased region" description="Basic and acidic residues" evidence="14">
    <location>
        <begin position="339"/>
        <end position="372"/>
    </location>
</feature>
<dbReference type="FunFam" id="3.30.420.10:FF:000039">
    <property type="entry name" value="Target of EGR1 protein 1"/>
    <property type="match status" value="1"/>
</dbReference>
<dbReference type="GO" id="GO:0015030">
    <property type="term" value="C:Cajal body"/>
    <property type="evidence" value="ECO:0007669"/>
    <property type="project" value="TreeGrafter"/>
</dbReference>
<sequence length="477" mass="53245">MTSAVVVPVVDVQSDNFKELWPALILAIKSSSFVALDTELSGLGNRKSLLAESIEDRYKAICHAARSRSILSLGIACYKKLEQKAADTYLVQVYNLTLLCSEEYVIEPQSVQFLVQHGFDFNRQYSVGIPYFKGNDKGGSDDRGVHIRALFTELLRAKKPLVLHNGLIDMVFLYQSFYAHLPERLATFTADLSQMFPAGIYDTKYACEFELRLAASYLEYAYKKCKLETSRSAALGQDTPHVHIEFCQYAAHMSNYVDYRVCPEASPAAGETALCRQFSAFGWCPNGGQCPLSHDTDLVIQQDEKNLRERKRKRKRQREKKTDGDKAAFDSAPQNKVAHLMEDERRRPETLPETDGGGREKEGESNGSEDKSSLVTPDDGGAAAPSKTVNTGTHRAGFDAFMTGYVFAYARTTVNKEEQQEEQEEAGQQPEGAESWLPTCLNKVYLSGKAAPLNVAKSSFSRSSKAHQQKMEMVWGQ</sequence>
<comment type="subcellular location">
    <subcellularLocation>
        <location evidence="1">Nucleus speckle</location>
    </subcellularLocation>
    <subcellularLocation>
        <location evidence="2">Nucleus</location>
        <location evidence="2">Nucleolus</location>
    </subcellularLocation>
</comment>
<dbReference type="InterPro" id="IPR051181">
    <property type="entry name" value="CAF1_poly(A)_ribonucleases"/>
</dbReference>
<keyword evidence="7 13" id="KW-0862">Zinc</keyword>
<evidence type="ECO:0000256" key="14">
    <source>
        <dbReference type="SAM" id="MobiDB-lite"/>
    </source>
</evidence>
<dbReference type="GO" id="GO:0016607">
    <property type="term" value="C:nuclear speck"/>
    <property type="evidence" value="ECO:0007669"/>
    <property type="project" value="UniProtKB-SubCell"/>
</dbReference>
<dbReference type="InterPro" id="IPR036397">
    <property type="entry name" value="RNaseH_sf"/>
</dbReference>
<dbReference type="SUPFAM" id="SSF53098">
    <property type="entry name" value="Ribonuclease H-like"/>
    <property type="match status" value="1"/>
</dbReference>
<keyword evidence="6 13" id="KW-0863">Zinc-finger</keyword>
<dbReference type="Gene3D" id="3.30.420.10">
    <property type="entry name" value="Ribonuclease H-like superfamily/Ribonuclease H"/>
    <property type="match status" value="2"/>
</dbReference>
<keyword evidence="4" id="KW-0597">Phosphoprotein</keyword>
<evidence type="ECO:0000256" key="12">
    <source>
        <dbReference type="ARBA" id="ARBA00071349"/>
    </source>
</evidence>
<feature type="region of interest" description="Disordered" evidence="14">
    <location>
        <begin position="301"/>
        <end position="393"/>
    </location>
</feature>
<dbReference type="EMBL" id="CAAE01015024">
    <property type="protein sequence ID" value="CAG10908.1"/>
    <property type="molecule type" value="Genomic_DNA"/>
</dbReference>
<reference evidence="16" key="1">
    <citation type="journal article" date="2004" name="Nature">
        <title>Genome duplication in the teleost fish Tetraodon nigroviridis reveals the early vertebrate proto-karyotype.</title>
        <authorList>
            <person name="Jaillon O."/>
            <person name="Aury J.-M."/>
            <person name="Brunet F."/>
            <person name="Petit J.-L."/>
            <person name="Stange-Thomann N."/>
            <person name="Mauceli E."/>
            <person name="Bouneau L."/>
            <person name="Fischer C."/>
            <person name="Ozouf-Costaz C."/>
            <person name="Bernot A."/>
            <person name="Nicaud S."/>
            <person name="Jaffe D."/>
            <person name="Fisher S."/>
            <person name="Lutfalla G."/>
            <person name="Dossat C."/>
            <person name="Segurens B."/>
            <person name="Dasilva C."/>
            <person name="Salanoubat M."/>
            <person name="Levy M."/>
            <person name="Boudet N."/>
            <person name="Castellano S."/>
            <person name="Anthouard V."/>
            <person name="Jubin C."/>
            <person name="Castelli V."/>
            <person name="Katinka M."/>
            <person name="Vacherie B."/>
            <person name="Biemont C."/>
            <person name="Skalli Z."/>
            <person name="Cattolico L."/>
            <person name="Poulain J."/>
            <person name="De Berardinis V."/>
            <person name="Cruaud C."/>
            <person name="Duprat S."/>
            <person name="Brottier P."/>
            <person name="Coutanceau J.-P."/>
            <person name="Gouzy J."/>
            <person name="Parra G."/>
            <person name="Lardier G."/>
            <person name="Chapple C."/>
            <person name="McKernan K.J."/>
            <person name="McEwan P."/>
            <person name="Bosak S."/>
            <person name="Kellis M."/>
            <person name="Volff J.-N."/>
            <person name="Guigo R."/>
            <person name="Zody M.C."/>
            <person name="Mesirov J."/>
            <person name="Lindblad-Toh K."/>
            <person name="Birren B."/>
            <person name="Nusbaum C."/>
            <person name="Kahn D."/>
            <person name="Robinson-Rechavi M."/>
            <person name="Laudet V."/>
            <person name="Schachter V."/>
            <person name="Quetier F."/>
            <person name="Saurin W."/>
            <person name="Scarpelli C."/>
            <person name="Wincker P."/>
            <person name="Lander E.S."/>
            <person name="Weissenbach J."/>
            <person name="Roest Crollius H."/>
        </authorList>
    </citation>
    <scope>NUCLEOTIDE SEQUENCE [LARGE SCALE GENOMIC DNA]</scope>
</reference>
<comment type="similarity">
    <text evidence="3">Belongs to the CAF1 family.</text>
</comment>
<dbReference type="Pfam" id="PF00642">
    <property type="entry name" value="zf-CCCH"/>
    <property type="match status" value="1"/>
</dbReference>
<accession>Q4RL24</accession>
<reference evidence="16" key="2">
    <citation type="submission" date="2004-02" db="EMBL/GenBank/DDBJ databases">
        <authorList>
            <consortium name="Genoscope"/>
            <consortium name="Whitehead Institute Centre for Genome Research"/>
        </authorList>
    </citation>
    <scope>NUCLEOTIDE SEQUENCE</scope>
</reference>
<dbReference type="KEGG" id="tng:GSTEN00032678G001"/>
<keyword evidence="9" id="KW-0539">Nucleus</keyword>
<organism evidence="16">
    <name type="scientific">Tetraodon nigroviridis</name>
    <name type="common">Spotted green pufferfish</name>
    <name type="synonym">Chelonodon nigroviridis</name>
    <dbReference type="NCBI Taxonomy" id="99883"/>
    <lineage>
        <taxon>Eukaryota</taxon>
        <taxon>Metazoa</taxon>
        <taxon>Chordata</taxon>
        <taxon>Craniata</taxon>
        <taxon>Vertebrata</taxon>
        <taxon>Euteleostomi</taxon>
        <taxon>Actinopterygii</taxon>
        <taxon>Neopterygii</taxon>
        <taxon>Teleostei</taxon>
        <taxon>Neoteleostei</taxon>
        <taxon>Acanthomorphata</taxon>
        <taxon>Eupercaria</taxon>
        <taxon>Tetraodontiformes</taxon>
        <taxon>Tetradontoidea</taxon>
        <taxon>Tetraodontidae</taxon>
        <taxon>Tetraodon</taxon>
    </lineage>
</organism>
<evidence type="ECO:0000259" key="15">
    <source>
        <dbReference type="PROSITE" id="PS50103"/>
    </source>
</evidence>
<dbReference type="GO" id="GO:0005730">
    <property type="term" value="C:nucleolus"/>
    <property type="evidence" value="ECO:0007669"/>
    <property type="project" value="UniProtKB-SubCell"/>
</dbReference>
<comment type="subunit">
    <text evidence="11">Interacts with U1, U2, U4, U5 and U6 snRNAs.</text>
</comment>
<feature type="zinc finger region" description="C3H1-type" evidence="13">
    <location>
        <begin position="269"/>
        <end position="297"/>
    </location>
</feature>
<evidence type="ECO:0000256" key="8">
    <source>
        <dbReference type="ARBA" id="ARBA00022990"/>
    </source>
</evidence>
<protein>
    <recommendedName>
        <fullName evidence="12">Target of EGR1 protein 1</fullName>
    </recommendedName>
</protein>
<gene>
    <name evidence="16" type="ORF">GSTENG00032678001</name>
</gene>
<dbReference type="PROSITE" id="PS50103">
    <property type="entry name" value="ZF_C3H1"/>
    <property type="match status" value="1"/>
</dbReference>
<dbReference type="AlphaFoldDB" id="Q4RL24"/>
<comment type="function">
    <text evidence="10">Inhibits cell growth rate and cell cycle. Induces CDKN1A expression as well as TGF-beta expression. Mediates the inhibitory growth effect of EGR1. Involved in the maturation of snRNAs and snRNA 3'-tail processing.</text>
</comment>
<evidence type="ECO:0000256" key="10">
    <source>
        <dbReference type="ARBA" id="ARBA00057484"/>
    </source>
</evidence>
<name>Q4RL24_TETNG</name>
<evidence type="ECO:0000256" key="7">
    <source>
        <dbReference type="ARBA" id="ARBA00022833"/>
    </source>
</evidence>
<keyword evidence="5 13" id="KW-0479">Metal-binding</keyword>
<dbReference type="SUPFAM" id="SSF90229">
    <property type="entry name" value="CCCH zinc finger"/>
    <property type="match status" value="1"/>
</dbReference>
<proteinExistence type="inferred from homology"/>
<evidence type="ECO:0000256" key="2">
    <source>
        <dbReference type="ARBA" id="ARBA00004604"/>
    </source>
</evidence>
<evidence type="ECO:0000256" key="13">
    <source>
        <dbReference type="PROSITE-ProRule" id="PRU00723"/>
    </source>
</evidence>
<dbReference type="GO" id="GO:0017069">
    <property type="term" value="F:snRNA binding"/>
    <property type="evidence" value="ECO:0007669"/>
    <property type="project" value="TreeGrafter"/>
</dbReference>
<evidence type="ECO:0000256" key="11">
    <source>
        <dbReference type="ARBA" id="ARBA00062362"/>
    </source>
</evidence>
<dbReference type="InterPro" id="IPR036855">
    <property type="entry name" value="Znf_CCCH_sf"/>
</dbReference>
<evidence type="ECO:0000256" key="1">
    <source>
        <dbReference type="ARBA" id="ARBA00004324"/>
    </source>
</evidence>
<dbReference type="InterPro" id="IPR000571">
    <property type="entry name" value="Znf_CCCH"/>
</dbReference>
<dbReference type="Gene3D" id="6.10.250.3220">
    <property type="match status" value="1"/>
</dbReference>
<keyword evidence="8" id="KW-0007">Acetylation</keyword>
<dbReference type="OrthoDB" id="414075at2759"/>
<feature type="domain" description="C3H1-type" evidence="15">
    <location>
        <begin position="269"/>
        <end position="297"/>
    </location>
</feature>
<dbReference type="PANTHER" id="PTHR15092">
    <property type="entry name" value="POLY A -SPECIFIC RIBONUCLEASE/TARGET OF EGR1, MEMBER 1"/>
    <property type="match status" value="1"/>
</dbReference>
<evidence type="ECO:0000313" key="16">
    <source>
        <dbReference type="EMBL" id="CAG10908.1"/>
    </source>
</evidence>
<evidence type="ECO:0000256" key="9">
    <source>
        <dbReference type="ARBA" id="ARBA00023242"/>
    </source>
</evidence>
<feature type="compositionally biased region" description="Basic residues" evidence="14">
    <location>
        <begin position="308"/>
        <end position="319"/>
    </location>
</feature>
<evidence type="ECO:0000256" key="3">
    <source>
        <dbReference type="ARBA" id="ARBA00008372"/>
    </source>
</evidence>
<feature type="non-terminal residue" evidence="16">
    <location>
        <position position="477"/>
    </location>
</feature>